<feature type="domain" description="KAP NTPase" evidence="1">
    <location>
        <begin position="56"/>
        <end position="366"/>
    </location>
</feature>
<dbReference type="RefSeq" id="WP_172149970.1">
    <property type="nucleotide sequence ID" value="NZ_BAABID010000008.1"/>
</dbReference>
<keyword evidence="3" id="KW-1185">Reference proteome</keyword>
<dbReference type="PANTHER" id="PTHR22674">
    <property type="entry name" value="NTPASE, KAP FAMILY P-LOOP DOMAIN-CONTAINING 1"/>
    <property type="match status" value="1"/>
</dbReference>
<organism evidence="2 3">
    <name type="scientific">Isoptericola chiayiensis</name>
    <dbReference type="NCBI Taxonomy" id="579446"/>
    <lineage>
        <taxon>Bacteria</taxon>
        <taxon>Bacillati</taxon>
        <taxon>Actinomycetota</taxon>
        <taxon>Actinomycetes</taxon>
        <taxon>Micrococcales</taxon>
        <taxon>Promicromonosporaceae</taxon>
        <taxon>Isoptericola</taxon>
    </lineage>
</organism>
<dbReference type="PANTHER" id="PTHR22674:SF6">
    <property type="entry name" value="NTPASE KAP FAMILY P-LOOP DOMAIN-CONTAINING PROTEIN 1"/>
    <property type="match status" value="1"/>
</dbReference>
<dbReference type="InterPro" id="IPR052754">
    <property type="entry name" value="NTPase_KAP_P-loop"/>
</dbReference>
<proteinExistence type="predicted"/>
<dbReference type="EMBL" id="BAABID010000008">
    <property type="protein sequence ID" value="GAA4728368.1"/>
    <property type="molecule type" value="Genomic_DNA"/>
</dbReference>
<dbReference type="SUPFAM" id="SSF52540">
    <property type="entry name" value="P-loop containing nucleoside triphosphate hydrolases"/>
    <property type="match status" value="1"/>
</dbReference>
<evidence type="ECO:0000313" key="2">
    <source>
        <dbReference type="EMBL" id="GAA4728368.1"/>
    </source>
</evidence>
<protein>
    <recommendedName>
        <fullName evidence="1">KAP NTPase domain-containing protein</fullName>
    </recommendedName>
</protein>
<dbReference type="InterPro" id="IPR011646">
    <property type="entry name" value="KAP_P-loop"/>
</dbReference>
<dbReference type="Proteomes" id="UP001500956">
    <property type="component" value="Unassembled WGS sequence"/>
</dbReference>
<name>A0ABP8YHP6_9MICO</name>
<reference evidence="3" key="1">
    <citation type="journal article" date="2019" name="Int. J. Syst. Evol. Microbiol.">
        <title>The Global Catalogue of Microorganisms (GCM) 10K type strain sequencing project: providing services to taxonomists for standard genome sequencing and annotation.</title>
        <authorList>
            <consortium name="The Broad Institute Genomics Platform"/>
            <consortium name="The Broad Institute Genome Sequencing Center for Infectious Disease"/>
            <person name="Wu L."/>
            <person name="Ma J."/>
        </authorList>
    </citation>
    <scope>NUCLEOTIDE SEQUENCE [LARGE SCALE GENOMIC DNA]</scope>
    <source>
        <strain evidence="3">JCM 18063</strain>
    </source>
</reference>
<dbReference type="InterPro" id="IPR027417">
    <property type="entry name" value="P-loop_NTPase"/>
</dbReference>
<accession>A0ABP8YHP6</accession>
<dbReference type="Pfam" id="PF07693">
    <property type="entry name" value="KAP_NTPase"/>
    <property type="match status" value="1"/>
</dbReference>
<evidence type="ECO:0000313" key="3">
    <source>
        <dbReference type="Proteomes" id="UP001500956"/>
    </source>
</evidence>
<sequence>MNTVQSGEDHRQRRRQTLAAGLPQIRLWDDNPSTLDLLGFDAVVEPIVAAVRERNIHPLTLSVQSPWGGGKSTILKLIEAEFKNDDNCIVVATNPWAYDDQVDVKGTLISEILHGIENQVPDAGIKAEVAEKAKELLGRISWSRAAVAIARGALTFQVDPQQIADIFRPKDPGGPDSMASFNNAYKELLALIPNVERVVVLVDDLDRCLPDAVTATLEAIKLFLSTEKMVFVLAADQDMVRDAISVSLDGARRGDIFAQRYLEKIVQLPIALPRLSATDAAAYIGILIAGRSMHDADLRALAAHVRTRRNAHQTPLLHDFEELEVQPAADDLALATQLAEGLSADRRSNPRQIKRFLNAFGVRESIARARGVTIPPAVMIKMLLLEELHRTSFNTLAATPAQERKTILARWESWANPSGEEGEDATLPDGVDEATKEWAAAPPSLRNENLDPYLTLAASLINVSMGAQVSDEVLALVNDLLGESEAARNVAADSLSERSEDEQLAALEVLFATAKRMEDAGAVIRGAVLWLGRTPALEQATAVGVEAHCWGTRLTAGAIVELAASGRPALLDLVRRAAQDTTLHATTQAVARDELEQIDGH</sequence>
<comment type="caution">
    <text evidence="2">The sequence shown here is derived from an EMBL/GenBank/DDBJ whole genome shotgun (WGS) entry which is preliminary data.</text>
</comment>
<evidence type="ECO:0000259" key="1">
    <source>
        <dbReference type="Pfam" id="PF07693"/>
    </source>
</evidence>
<dbReference type="Gene3D" id="3.40.50.300">
    <property type="entry name" value="P-loop containing nucleotide triphosphate hydrolases"/>
    <property type="match status" value="1"/>
</dbReference>
<gene>
    <name evidence="2" type="ORF">GCM10023216_19590</name>
</gene>